<feature type="transmembrane region" description="Helical" evidence="1">
    <location>
        <begin position="383"/>
        <end position="411"/>
    </location>
</feature>
<feature type="transmembrane region" description="Helical" evidence="1">
    <location>
        <begin position="548"/>
        <end position="568"/>
    </location>
</feature>
<keyword evidence="1" id="KW-0812">Transmembrane</keyword>
<keyword evidence="1" id="KW-1133">Transmembrane helix</keyword>
<organism evidence="2 3">
    <name type="scientific">Bifidobacterium mongoliense</name>
    <dbReference type="NCBI Taxonomy" id="518643"/>
    <lineage>
        <taxon>Bacteria</taxon>
        <taxon>Bacillati</taxon>
        <taxon>Actinomycetota</taxon>
        <taxon>Actinomycetes</taxon>
        <taxon>Bifidobacteriales</taxon>
        <taxon>Bifidobacteriaceae</taxon>
        <taxon>Bifidobacterium</taxon>
    </lineage>
</organism>
<feature type="transmembrane region" description="Helical" evidence="1">
    <location>
        <begin position="336"/>
        <end position="358"/>
    </location>
</feature>
<proteinExistence type="predicted"/>
<feature type="transmembrane region" description="Helical" evidence="1">
    <location>
        <begin position="90"/>
        <end position="114"/>
    </location>
</feature>
<accession>A0A423UCH2</accession>
<reference evidence="2 3" key="1">
    <citation type="submission" date="2018-07" db="EMBL/GenBank/DDBJ databases">
        <title>The role of parmesan cheese in vectoring bovine microbiota.</title>
        <authorList>
            <person name="Lugli G.A."/>
            <person name="Milani C."/>
        </authorList>
    </citation>
    <scope>NUCLEOTIDE SEQUENCE [LARGE SCALE GENOMIC DNA]</scope>
    <source>
        <strain evidence="2 3">BMONG18</strain>
    </source>
</reference>
<dbReference type="Proteomes" id="UP000285266">
    <property type="component" value="Unassembled WGS sequence"/>
</dbReference>
<evidence type="ECO:0000313" key="3">
    <source>
        <dbReference type="Proteomes" id="UP000285266"/>
    </source>
</evidence>
<sequence length="892" mass="93058">MAASTGIGIGAAIAVALLSSILLMIAGSSALRQLSYALSMLGSGNSGASAVGPNFFQWAVFILIMGVSGSFSVSSTVSGASIDQLGISSYLWFPINLSGLALVLGAAFGAHLLARRRIAGTKWSRIASAAIVGFVTSLIYLLLGAMFKLPASASLLDTTGRAVLHGTSLRTFAMAFLLSALGAAAGFTLADLLPDESNPLQATWTWLHRAHGFVRTCAESMMVYAVVFTVLSVIGFAAWSIHMQAAQLLLLLPLLLPALPLTLFTLSSFAVLEMTANDQAYRTLSLFNITSTVDFGWILWLCFAAFLISTFYIVLRASTRAMYDRTDATWNASWKAPLCVGLFWLVGEYLFVNLSGGFNTGTVGRLLGGSQDNSSFSLAPQPWYFLVAALWAFGIEVIALTIGSTLVSSLVGSVPGLWRFLVAGTVQASPAATPEASPTTTPATSLATTAAAATTPVATAAAGSAPMTGAMPTTTTTAAQPPLASTAATQATATPAPVMQAPTLQGSFPQTMPQTTNGPSAMNAGTPVTMPAPPAMTQPADPAQRRRVITITAIVGACILLGTVYGVVNSTVFSAKSVANSYLSSIAAGRFSEATNLADPHLNGNKAALLTDKAAGGANTTIYNQRITSSARQPDGSTQLGISYMLGTRTYTSTLTMTPSGSKFLLFRNWHINTPLLTTMSLQVPQAAGTVNINGVPVSVKGAASHSGNDNSSSTDESDTTLELNAYPGVYTAKLAQSDYLTASPVVITNANGISSESASQSLNVRPTHKLTTAIQDAVRKKLDTCAASTSANPQGCPFSNSGYSSFSTSMSDDYRNFAWSIASYPTVRNVDVSAKSFETTSGNAKVTYDEKSGDDWSPESDSNSFTVNGTFVIVNNQVKVTFSDESTSLGY</sequence>
<keyword evidence="1" id="KW-0472">Membrane</keyword>
<feature type="transmembrane region" description="Helical" evidence="1">
    <location>
        <begin position="7"/>
        <end position="31"/>
    </location>
</feature>
<feature type="transmembrane region" description="Helical" evidence="1">
    <location>
        <begin position="221"/>
        <end position="241"/>
    </location>
</feature>
<feature type="transmembrane region" description="Helical" evidence="1">
    <location>
        <begin position="248"/>
        <end position="272"/>
    </location>
</feature>
<feature type="transmembrane region" description="Helical" evidence="1">
    <location>
        <begin position="168"/>
        <end position="190"/>
    </location>
</feature>
<feature type="transmembrane region" description="Helical" evidence="1">
    <location>
        <begin position="295"/>
        <end position="315"/>
    </location>
</feature>
<dbReference type="EMBL" id="QRAJ01000010">
    <property type="protein sequence ID" value="ROT86416.1"/>
    <property type="molecule type" value="Genomic_DNA"/>
</dbReference>
<dbReference type="RefSeq" id="WP_244924842.1">
    <property type="nucleotide sequence ID" value="NZ_QRAJ01000010.1"/>
</dbReference>
<name>A0A423UCH2_9BIFI</name>
<comment type="caution">
    <text evidence="2">The sequence shown here is derived from an EMBL/GenBank/DDBJ whole genome shotgun (WGS) entry which is preliminary data.</text>
</comment>
<evidence type="ECO:0000256" key="1">
    <source>
        <dbReference type="SAM" id="Phobius"/>
    </source>
</evidence>
<dbReference type="AlphaFoldDB" id="A0A423UCH2"/>
<feature type="transmembrane region" description="Helical" evidence="1">
    <location>
        <begin position="55"/>
        <end position="78"/>
    </location>
</feature>
<gene>
    <name evidence="2" type="ORF">BMONG18_1467</name>
</gene>
<protein>
    <submittedName>
        <fullName evidence="2">Heme utilization protein</fullName>
    </submittedName>
</protein>
<evidence type="ECO:0000313" key="2">
    <source>
        <dbReference type="EMBL" id="ROT86416.1"/>
    </source>
</evidence>
<feature type="transmembrane region" description="Helical" evidence="1">
    <location>
        <begin position="126"/>
        <end position="147"/>
    </location>
</feature>